<evidence type="ECO:0000256" key="2">
    <source>
        <dbReference type="ARBA" id="ARBA00022679"/>
    </source>
</evidence>
<evidence type="ECO:0000256" key="5">
    <source>
        <dbReference type="PROSITE-ProRule" id="PRU01026"/>
    </source>
</evidence>
<sequence>MEPKRSLGQNFFVNQNLAKRIAQEVFNESPDLIVEIGPGQGYFSKIFYEQKAKLLLIEKDDILAEELSSVFPKESIINRDFLDWNFEELSIFPKDKITFFGSLPYNVSKKIIDKIINSEYFRNPCFFIIQKEVAEKYTSSSPNNNYLATKTLLLAKTKKILDISPDSFRPKPKVMSSLIGFYPLKKSYGIFIENKSLEQFDIFLQSAFKQPRKKLLNNLKRYRFKEEQREKIMELLERRAQHTSLEDFYFLFSNILPS</sequence>
<comment type="caution">
    <text evidence="5">Lacks conserved residue(s) required for the propagation of feature annotation.</text>
</comment>
<organism evidence="7 8">
    <name type="scientific">Candidatus Dojkabacteria bacterium</name>
    <dbReference type="NCBI Taxonomy" id="2099670"/>
    <lineage>
        <taxon>Bacteria</taxon>
        <taxon>Candidatus Dojkabacteria</taxon>
    </lineage>
</organism>
<dbReference type="AlphaFoldDB" id="A0A847CZM1"/>
<keyword evidence="4 5" id="KW-0694">RNA-binding</keyword>
<dbReference type="EMBL" id="JAAZBX010000002">
    <property type="protein sequence ID" value="NLD25179.1"/>
    <property type="molecule type" value="Genomic_DNA"/>
</dbReference>
<evidence type="ECO:0000256" key="1">
    <source>
        <dbReference type="ARBA" id="ARBA00022603"/>
    </source>
</evidence>
<dbReference type="SMART" id="SM00650">
    <property type="entry name" value="rADc"/>
    <property type="match status" value="1"/>
</dbReference>
<reference evidence="7 8" key="1">
    <citation type="journal article" date="2020" name="Biotechnol. Biofuels">
        <title>New insights from the biogas microbiome by comprehensive genome-resolved metagenomics of nearly 1600 species originating from multiple anaerobic digesters.</title>
        <authorList>
            <person name="Campanaro S."/>
            <person name="Treu L."/>
            <person name="Rodriguez-R L.M."/>
            <person name="Kovalovszki A."/>
            <person name="Ziels R.M."/>
            <person name="Maus I."/>
            <person name="Zhu X."/>
            <person name="Kougias P.G."/>
            <person name="Basile A."/>
            <person name="Luo G."/>
            <person name="Schluter A."/>
            <person name="Konstantinidis K.T."/>
            <person name="Angelidaki I."/>
        </authorList>
    </citation>
    <scope>NUCLEOTIDE SEQUENCE [LARGE SCALE GENOMIC DNA]</scope>
    <source>
        <strain evidence="7">AS06rmzACSIP_65</strain>
    </source>
</reference>
<keyword evidence="3 5" id="KW-0949">S-adenosyl-L-methionine</keyword>
<dbReference type="Gene3D" id="1.10.8.100">
    <property type="entry name" value="Ribosomal RNA adenine dimethylase-like, domain 2"/>
    <property type="match status" value="1"/>
</dbReference>
<dbReference type="PANTHER" id="PTHR11727:SF7">
    <property type="entry name" value="DIMETHYLADENOSINE TRANSFERASE-RELATED"/>
    <property type="match status" value="1"/>
</dbReference>
<evidence type="ECO:0000256" key="4">
    <source>
        <dbReference type="ARBA" id="ARBA00022884"/>
    </source>
</evidence>
<feature type="binding site" evidence="5">
    <location>
        <position position="80"/>
    </location>
    <ligand>
        <name>S-adenosyl-L-methionine</name>
        <dbReference type="ChEBI" id="CHEBI:59789"/>
    </ligand>
</feature>
<dbReference type="Proteomes" id="UP000545876">
    <property type="component" value="Unassembled WGS sequence"/>
</dbReference>
<accession>A0A847CZM1</accession>
<dbReference type="GO" id="GO:0003723">
    <property type="term" value="F:RNA binding"/>
    <property type="evidence" value="ECO:0007669"/>
    <property type="project" value="UniProtKB-UniRule"/>
</dbReference>
<dbReference type="InterPro" id="IPR023165">
    <property type="entry name" value="rRNA_Ade_diMease-like_C"/>
</dbReference>
<feature type="binding site" evidence="5">
    <location>
        <position position="58"/>
    </location>
    <ligand>
        <name>S-adenosyl-L-methionine</name>
        <dbReference type="ChEBI" id="CHEBI:59789"/>
    </ligand>
</feature>
<dbReference type="PROSITE" id="PS51689">
    <property type="entry name" value="SAM_RNA_A_N6_MT"/>
    <property type="match status" value="1"/>
</dbReference>
<dbReference type="InterPro" id="IPR020598">
    <property type="entry name" value="rRNA_Ade_methylase_Trfase_N"/>
</dbReference>
<dbReference type="InterPro" id="IPR001737">
    <property type="entry name" value="KsgA/Erm"/>
</dbReference>
<feature type="binding site" evidence="5">
    <location>
        <position position="37"/>
    </location>
    <ligand>
        <name>S-adenosyl-L-methionine</name>
        <dbReference type="ChEBI" id="CHEBI:59789"/>
    </ligand>
</feature>
<dbReference type="Pfam" id="PF00398">
    <property type="entry name" value="RrnaAD"/>
    <property type="match status" value="1"/>
</dbReference>
<evidence type="ECO:0000313" key="7">
    <source>
        <dbReference type="EMBL" id="NLD25179.1"/>
    </source>
</evidence>
<evidence type="ECO:0000313" key="8">
    <source>
        <dbReference type="Proteomes" id="UP000545876"/>
    </source>
</evidence>
<feature type="binding site" evidence="5">
    <location>
        <position position="10"/>
    </location>
    <ligand>
        <name>S-adenosyl-L-methionine</name>
        <dbReference type="ChEBI" id="CHEBI:59789"/>
    </ligand>
</feature>
<dbReference type="InterPro" id="IPR029063">
    <property type="entry name" value="SAM-dependent_MTases_sf"/>
</dbReference>
<feature type="binding site" evidence="5">
    <location>
        <position position="102"/>
    </location>
    <ligand>
        <name>S-adenosyl-L-methionine</name>
        <dbReference type="ChEBI" id="CHEBI:59789"/>
    </ligand>
</feature>
<proteinExistence type="inferred from homology"/>
<protein>
    <recommendedName>
        <fullName evidence="6">Ribosomal RNA adenine methylase transferase N-terminal domain-containing protein</fullName>
    </recommendedName>
</protein>
<dbReference type="GO" id="GO:0000179">
    <property type="term" value="F:rRNA (adenine-N6,N6-)-dimethyltransferase activity"/>
    <property type="evidence" value="ECO:0007669"/>
    <property type="project" value="UniProtKB-UniRule"/>
</dbReference>
<evidence type="ECO:0000256" key="3">
    <source>
        <dbReference type="ARBA" id="ARBA00022691"/>
    </source>
</evidence>
<dbReference type="Gene3D" id="3.40.50.150">
    <property type="entry name" value="Vaccinia Virus protein VP39"/>
    <property type="match status" value="1"/>
</dbReference>
<comment type="similarity">
    <text evidence="5">Belongs to the class I-like SAM-binding methyltransferase superfamily. rRNA adenine N(6)-methyltransferase family.</text>
</comment>
<gene>
    <name evidence="7" type="ORF">GX656_00855</name>
</gene>
<feature type="domain" description="Ribosomal RNA adenine methylase transferase N-terminal" evidence="6">
    <location>
        <begin position="17"/>
        <end position="185"/>
    </location>
</feature>
<evidence type="ECO:0000259" key="6">
    <source>
        <dbReference type="SMART" id="SM00650"/>
    </source>
</evidence>
<name>A0A847CZM1_9BACT</name>
<keyword evidence="2 5" id="KW-0808">Transferase</keyword>
<comment type="caution">
    <text evidence="7">The sequence shown here is derived from an EMBL/GenBank/DDBJ whole genome shotgun (WGS) entry which is preliminary data.</text>
</comment>
<dbReference type="SUPFAM" id="SSF53335">
    <property type="entry name" value="S-adenosyl-L-methionine-dependent methyltransferases"/>
    <property type="match status" value="1"/>
</dbReference>
<keyword evidence="1 5" id="KW-0489">Methyltransferase</keyword>
<dbReference type="PANTHER" id="PTHR11727">
    <property type="entry name" value="DIMETHYLADENOSINE TRANSFERASE"/>
    <property type="match status" value="1"/>
</dbReference>